<name>A0A6J7WIH7_9CAUD</name>
<protein>
    <submittedName>
        <fullName evidence="1">Uncharacterized protein</fullName>
    </submittedName>
</protein>
<gene>
    <name evidence="1" type="ORF">UFOVP188_10</name>
</gene>
<accession>A0A6J7WIH7</accession>
<proteinExistence type="predicted"/>
<dbReference type="EMBL" id="LR798236">
    <property type="protein sequence ID" value="CAB5212390.1"/>
    <property type="molecule type" value="Genomic_DNA"/>
</dbReference>
<evidence type="ECO:0000313" key="1">
    <source>
        <dbReference type="EMBL" id="CAB5212390.1"/>
    </source>
</evidence>
<sequence length="64" mass="7553">MIIYIVKKHKQIYAGWFGTGYAKAFEIYSTHHTRKEANTKAKTKNKKAKDYWYIVGKVELKEQA</sequence>
<organism evidence="1">
    <name type="scientific">uncultured Caudovirales phage</name>
    <dbReference type="NCBI Taxonomy" id="2100421"/>
    <lineage>
        <taxon>Viruses</taxon>
        <taxon>Duplodnaviria</taxon>
        <taxon>Heunggongvirae</taxon>
        <taxon>Uroviricota</taxon>
        <taxon>Caudoviricetes</taxon>
        <taxon>Peduoviridae</taxon>
        <taxon>Maltschvirus</taxon>
        <taxon>Maltschvirus maltsch</taxon>
    </lineage>
</organism>
<reference evidence="1" key="1">
    <citation type="submission" date="2020-05" db="EMBL/GenBank/DDBJ databases">
        <authorList>
            <person name="Chiriac C."/>
            <person name="Salcher M."/>
            <person name="Ghai R."/>
            <person name="Kavagutti S V."/>
        </authorList>
    </citation>
    <scope>NUCLEOTIDE SEQUENCE</scope>
</reference>